<keyword evidence="4 5" id="KW-0472">Membrane</keyword>
<feature type="transmembrane region" description="Helical" evidence="6">
    <location>
        <begin position="1445"/>
        <end position="1475"/>
    </location>
</feature>
<feature type="signal peptide" evidence="7">
    <location>
        <begin position="1"/>
        <end position="26"/>
    </location>
</feature>
<feature type="chain" id="PRO_5001529098" description="TLC domain-containing protein" evidence="7">
    <location>
        <begin position="27"/>
        <end position="1573"/>
    </location>
</feature>
<dbReference type="InParanoid" id="A0A024FT52"/>
<feature type="domain" description="TLC" evidence="8">
    <location>
        <begin position="1371"/>
        <end position="1553"/>
    </location>
</feature>
<dbReference type="GO" id="GO:0097035">
    <property type="term" value="P:regulation of membrane lipid distribution"/>
    <property type="evidence" value="ECO:0007669"/>
    <property type="project" value="TreeGrafter"/>
</dbReference>
<dbReference type="GO" id="GO:0005886">
    <property type="term" value="C:plasma membrane"/>
    <property type="evidence" value="ECO:0007669"/>
    <property type="project" value="TreeGrafter"/>
</dbReference>
<keyword evidence="3 6" id="KW-1133">Transmembrane helix</keyword>
<evidence type="ECO:0000256" key="4">
    <source>
        <dbReference type="ARBA" id="ARBA00023136"/>
    </source>
</evidence>
<evidence type="ECO:0000256" key="6">
    <source>
        <dbReference type="SAM" id="Phobius"/>
    </source>
</evidence>
<name>A0A024FT52_9STRA</name>
<proteinExistence type="predicted"/>
<evidence type="ECO:0000256" key="2">
    <source>
        <dbReference type="ARBA" id="ARBA00022692"/>
    </source>
</evidence>
<feature type="transmembrane region" description="Helical" evidence="6">
    <location>
        <begin position="1375"/>
        <end position="1398"/>
    </location>
</feature>
<evidence type="ECO:0000256" key="7">
    <source>
        <dbReference type="SAM" id="SignalP"/>
    </source>
</evidence>
<dbReference type="PROSITE" id="PS50922">
    <property type="entry name" value="TLC"/>
    <property type="match status" value="1"/>
</dbReference>
<dbReference type="GO" id="GO:0055091">
    <property type="term" value="P:phospholipid homeostasis"/>
    <property type="evidence" value="ECO:0007669"/>
    <property type="project" value="TreeGrafter"/>
</dbReference>
<dbReference type="Proteomes" id="UP000053237">
    <property type="component" value="Unassembled WGS sequence"/>
</dbReference>
<evidence type="ECO:0000259" key="8">
    <source>
        <dbReference type="PROSITE" id="PS50922"/>
    </source>
</evidence>
<evidence type="ECO:0000313" key="10">
    <source>
        <dbReference type="Proteomes" id="UP000053237"/>
    </source>
</evidence>
<dbReference type="PANTHER" id="PTHR13439">
    <property type="entry name" value="CT120 PROTEIN"/>
    <property type="match status" value="1"/>
</dbReference>
<evidence type="ECO:0000256" key="5">
    <source>
        <dbReference type="PROSITE-ProRule" id="PRU00205"/>
    </source>
</evidence>
<evidence type="ECO:0000256" key="1">
    <source>
        <dbReference type="ARBA" id="ARBA00004141"/>
    </source>
</evidence>
<dbReference type="PANTHER" id="PTHR13439:SF4">
    <property type="entry name" value="TLC DOMAIN-CONTAINING PROTEIN"/>
    <property type="match status" value="1"/>
</dbReference>
<dbReference type="OrthoDB" id="10266980at2759"/>
<organism evidence="9 10">
    <name type="scientific">Albugo candida</name>
    <dbReference type="NCBI Taxonomy" id="65357"/>
    <lineage>
        <taxon>Eukaryota</taxon>
        <taxon>Sar</taxon>
        <taxon>Stramenopiles</taxon>
        <taxon>Oomycota</taxon>
        <taxon>Peronosporomycetes</taxon>
        <taxon>Albuginales</taxon>
        <taxon>Albuginaceae</taxon>
        <taxon>Albugo</taxon>
    </lineage>
</organism>
<reference evidence="9 10" key="1">
    <citation type="submission" date="2012-05" db="EMBL/GenBank/DDBJ databases">
        <title>Recombination and specialization in a pathogen metapopulation.</title>
        <authorList>
            <person name="Gardiner A."/>
            <person name="Kemen E."/>
            <person name="Schultz-Larsen T."/>
            <person name="MacLean D."/>
            <person name="Van Oosterhout C."/>
            <person name="Jones J.D.G."/>
        </authorList>
    </citation>
    <scope>NUCLEOTIDE SEQUENCE [LARGE SCALE GENOMIC DNA]</scope>
    <source>
        <strain evidence="9 10">Ac Nc2</strain>
    </source>
</reference>
<protein>
    <recommendedName>
        <fullName evidence="8">TLC domain-containing protein</fullName>
    </recommendedName>
</protein>
<gene>
    <name evidence="9" type="ORF">BN9_089030</name>
</gene>
<evidence type="ECO:0000256" key="3">
    <source>
        <dbReference type="ARBA" id="ARBA00022989"/>
    </source>
</evidence>
<keyword evidence="10" id="KW-1185">Reference proteome</keyword>
<evidence type="ECO:0000313" key="9">
    <source>
        <dbReference type="EMBL" id="CCI10270.1"/>
    </source>
</evidence>
<comment type="caution">
    <text evidence="9">The sequence shown here is derived from an EMBL/GenBank/DDBJ whole genome shotgun (WGS) entry which is preliminary data.</text>
</comment>
<dbReference type="InterPro" id="IPR050846">
    <property type="entry name" value="TLCD"/>
</dbReference>
<dbReference type="SMART" id="SM00724">
    <property type="entry name" value="TLC"/>
    <property type="match status" value="1"/>
</dbReference>
<keyword evidence="2 5" id="KW-0812">Transmembrane</keyword>
<dbReference type="GO" id="GO:0071709">
    <property type="term" value="P:membrane assembly"/>
    <property type="evidence" value="ECO:0007669"/>
    <property type="project" value="TreeGrafter"/>
</dbReference>
<dbReference type="InterPro" id="IPR006634">
    <property type="entry name" value="TLC-dom"/>
</dbReference>
<keyword evidence="7" id="KW-0732">Signal</keyword>
<dbReference type="EMBL" id="CAIX01000191">
    <property type="protein sequence ID" value="CCI10270.1"/>
    <property type="molecule type" value="Genomic_DNA"/>
</dbReference>
<sequence>MAPVPPSRWTLMLCICHALLKVSCDADTPQSLDVLADWVPVTAANNIPKNFCYDDIGEQDDIDTIAGSCTYVAFAAMVNESSMAYLTTIKGDTNVVTTAQGKLGASLNEFVTGDLNLASVFSSSCLFRHSFVTSTGDIRLLTVNQDAVWYVNMGNRSIELSKDVNQATHFRMFKHMNHSLMLLRTGRHYVTLTSLHSSDSSLIIPQITLSTSVTFGTILRSPRNMVEGSEATQLQITRKIDDLILSSRKKVLLSPTSESSETWMAYDLALAVMTRCQFSSFVLHEATIIDLLEIFRKTLVLIVDNLGKEYETTFPSLGNGFARQFDVYKLATSQYFTVQTPLLWKQLAAFFTSVYYTDQHHGAHHLGTAVFSAAKMRDFEENTSVFVSVIDIVPNVMAVYYYSSCVLVWKSTSLTLSQKVDQVEIIYNRRQSRDGELKSSVPETINKYWFSALLSSTLTSYNSSAVLVELGLMKALDANFLSVNSTVGDRLTKPIFAQLDEYLNAEQGVDLQGMYNLSQFQVLRDLVRAFDACCILKPIKTDFCVLPQIFRQIQVISQFSREVNNPKVITDIVTKSSIDLTEYLKLVQQDINYLAIGKALQKAKKDFTSMAYNLTTELSSEIETSAISGVVESGNEVASSSEILSSYLQKGSSFRVKGLDIKLHQRLQLIQNQTDLVQGRRQLFLSKLRILLEGALAHVYADAFVNALYGMFQLFDLAGSLVPKISVDIGAVGVTIATVSEALHLSNDIHDTRELRTHMEVMLSDMNKTLTKMNQAFPILSRIQECAGNLTNGNFSSNSTGIQLNAEAFLNAVQDYTPLLTSAEVDSLRGRFSSLAERLCMTVQTVTKMECVTISGDIELIFSSLGDILTLSDETMQLLRDFATETVNEHTLKTLDASIESNRLDAVSIKDVKSIWAVHPVIKQIWFSQWTRKQNYLIAAATAGCILNQVYILSSLLQECDHETYASGGIPSRICQAYIYSGGPISDTSISRLMASTPLPTSVATFTRTATIPTQPAFTGDLAYIDLAALMNNRNVTFQLPANNATWLMLHGWIQQESDLTTAVTYVKKLRVKLPVRTASYHSVPEDVTVIIRSIGPSILGPAMQGKQFKIAPRTFVTKYTQVPLSSRRQDAACESVEYQNCEANWPNYCFRKMGDIGDNGGESGLYPSLFTQWSVEALFDKVEDSAPKIAYGQMTSPMLLYIDFQVDRYAVRPSESPNLRVQQTRRLQAPQVPQAPQIRKWRCCPMNHYMFISNTELACIQCPPASVSQFGGLYCAMPNRPAQVRGNENGIGFQLCLCQTSNSLVQRLDFVDIVILRSCCEIRSNNTFSLMYSGYLLVNVSILIFCLARQIAVSIMSNGRIHAFAQLSKIGQKLWINTFVSMLHSILSSSFVITSILTGNISIDDRVNQTTSMELITICVSTGYFIYDLGDYCLQGLYVKSPEIIIHHVVVLFCYIAALIKGVGIPLLSLALICELHSASMHVRKLMSLFAFTLSSSYYRVVWRVQWITFVTARLLPHLLITAMVYLNKDRFEQQSHFWTAFIGMLVIDTQNVQLYRGLLVSYSRDTKKRQN</sequence>
<accession>A0A024FT52</accession>
<dbReference type="GO" id="GO:0007009">
    <property type="term" value="P:plasma membrane organization"/>
    <property type="evidence" value="ECO:0007669"/>
    <property type="project" value="TreeGrafter"/>
</dbReference>
<dbReference type="Pfam" id="PF03798">
    <property type="entry name" value="TRAM_LAG1_CLN8"/>
    <property type="match status" value="1"/>
</dbReference>
<comment type="subcellular location">
    <subcellularLocation>
        <location evidence="1">Membrane</location>
        <topology evidence="1">Multi-pass membrane protein</topology>
    </subcellularLocation>
</comment>
<feature type="transmembrane region" description="Helical" evidence="6">
    <location>
        <begin position="1331"/>
        <end position="1354"/>
    </location>
</feature>
<feature type="transmembrane region" description="Helical" evidence="6">
    <location>
        <begin position="1508"/>
        <end position="1528"/>
    </location>
</feature>